<dbReference type="PANTHER" id="PTHR32063">
    <property type="match status" value="1"/>
</dbReference>
<sequence>MIAWFAKNDVAANILMVTIVIAGLYTLKNKIPVDMFPEFEINTVQVATVLPGASPQEVEEGITIRIEEAIQDLDGIREISSNSSEGSSRVTIEVSDGYDVNEMLDEVKNRVDAVNNLPVDAERPLVTTPQRRFEAIGVMLYGDYDALALRRFAEDVRDEIAALPEVTQAVVDNTLLFEISIEVPEWALRKYDLTLEQVASALRANSRDISAGNLKTEGGEIFVRSLGQAYRASDYAQIPIITSQDGSLIRLGDIAQLKDEFEETPLRTRFNGVPAVEVEVFRTGDQSIIDVTTAVKNYIAEKQNSLPSGLEMTYWRDRSKAIKARLATLTQSAWQGALLVILLLALFLRPAVAFWVCIGIPMCFMGAFLLMPVFSISLNLMSLFAFILVLGIVVDDAIVTGENVYAHMRRGDDPLKASIEGTQEVAVPVTFGILTTVAAFLPLAFLDGRGSWYQSIPYIIIPVLLFSLIESKLVLPAHLKHVKPRKENDSKLTKVQMAISRSLEKFIANYYQPALGFALRWRYATWTLMFAMLIVIFGAIFSGQTKFIWFPRVQSEIATATLTMPAGTAFESTDSIVRYINDKAQALKAKYVDEETGESVIRDIYSISGGRNSSVGRVRMEITPPESRELDITSQQLVNEWRKMVGQVAGAEQLNYRAQIGWNRSPINIELRGKNTDELTLLGESLKTKLAEFEAVFDIEDSLSDGKEELQLKLKPEATLLGLNLNAVASQVRQAVFGFEVQRIQRGREEVRVMVRYPLQARQSIETLEQMMIRIGPQQEVPLWQIAEVEPGLSPTNILRIDRQRTLTVTADFDKQRGNLSAVQQELESFLNDSVSAYPGTNFEMAGEARDQRESSEGLKYGMYGLLMVIYILLAIPFKSYFQPLVVMSVIPFGVVGAVMGHWIMGMDLTLLSMMGILALSGVVVNDSLVLVDFINSKRKQGIKLFEAVYAAGGRRFRPVILTSLTTFAGLMPLLFEKSTQAQFLIPMAVSLGFGILFATVITLFLIPVNYMILEDARAYFRRYKRDMTWLGNKVKNKVINKEVTE</sequence>
<dbReference type="InterPro" id="IPR001036">
    <property type="entry name" value="Acrflvin-R"/>
</dbReference>
<keyword evidence="1" id="KW-0812">Transmembrane</keyword>
<dbReference type="SUPFAM" id="SSF82693">
    <property type="entry name" value="Multidrug efflux transporter AcrB pore domain, PN1, PN2, PC1 and PC2 subdomains"/>
    <property type="match status" value="2"/>
</dbReference>
<dbReference type="SUPFAM" id="SSF82866">
    <property type="entry name" value="Multidrug efflux transporter AcrB transmembrane domain"/>
    <property type="match status" value="2"/>
</dbReference>
<feature type="transmembrane region" description="Helical" evidence="1">
    <location>
        <begin position="885"/>
        <end position="905"/>
    </location>
</feature>
<dbReference type="Gene3D" id="3.30.70.1320">
    <property type="entry name" value="Multidrug efflux transporter AcrB pore domain like"/>
    <property type="match status" value="1"/>
</dbReference>
<feature type="transmembrane region" description="Helical" evidence="1">
    <location>
        <begin position="861"/>
        <end position="878"/>
    </location>
</feature>
<accession>A0A545TEK2</accession>
<keyword evidence="1" id="KW-1133">Transmembrane helix</keyword>
<feature type="transmembrane region" description="Helical" evidence="1">
    <location>
        <begin position="988"/>
        <end position="1014"/>
    </location>
</feature>
<dbReference type="Gene3D" id="3.30.2090.10">
    <property type="entry name" value="Multidrug efflux transporter AcrB TolC docking domain, DN and DC subdomains"/>
    <property type="match status" value="2"/>
</dbReference>
<feature type="transmembrane region" description="Helical" evidence="1">
    <location>
        <begin position="425"/>
        <end position="446"/>
    </location>
</feature>
<dbReference type="Gene3D" id="1.20.1640.10">
    <property type="entry name" value="Multidrug efflux transporter AcrB transmembrane domain"/>
    <property type="match status" value="2"/>
</dbReference>
<dbReference type="GO" id="GO:0042910">
    <property type="term" value="F:xenobiotic transmembrane transporter activity"/>
    <property type="evidence" value="ECO:0007669"/>
    <property type="project" value="TreeGrafter"/>
</dbReference>
<dbReference type="Gene3D" id="3.30.70.1430">
    <property type="entry name" value="Multidrug efflux transporter AcrB pore domain"/>
    <property type="match status" value="2"/>
</dbReference>
<reference evidence="2 3" key="1">
    <citation type="submission" date="2019-06" db="EMBL/GenBank/DDBJ databases">
        <title>Draft genome of Aliikangiella marina GYP-15.</title>
        <authorList>
            <person name="Wang G."/>
        </authorList>
    </citation>
    <scope>NUCLEOTIDE SEQUENCE [LARGE SCALE GENOMIC DNA]</scope>
    <source>
        <strain evidence="2 3">GYP-15</strain>
    </source>
</reference>
<dbReference type="EMBL" id="VIKR01000002">
    <property type="protein sequence ID" value="TQV75653.1"/>
    <property type="molecule type" value="Genomic_DNA"/>
</dbReference>
<feature type="transmembrane region" description="Helical" evidence="1">
    <location>
        <begin position="911"/>
        <end position="936"/>
    </location>
</feature>
<dbReference type="Gene3D" id="3.30.70.1440">
    <property type="entry name" value="Multidrug efflux transporter AcrB pore domain"/>
    <property type="match status" value="1"/>
</dbReference>
<organism evidence="2 3">
    <name type="scientific">Aliikangiella marina</name>
    <dbReference type="NCBI Taxonomy" id="1712262"/>
    <lineage>
        <taxon>Bacteria</taxon>
        <taxon>Pseudomonadati</taxon>
        <taxon>Pseudomonadota</taxon>
        <taxon>Gammaproteobacteria</taxon>
        <taxon>Oceanospirillales</taxon>
        <taxon>Pleioneaceae</taxon>
        <taxon>Aliikangiella</taxon>
    </lineage>
</organism>
<evidence type="ECO:0000313" key="3">
    <source>
        <dbReference type="Proteomes" id="UP000317839"/>
    </source>
</evidence>
<feature type="transmembrane region" description="Helical" evidence="1">
    <location>
        <begin position="380"/>
        <end position="405"/>
    </location>
</feature>
<dbReference type="GO" id="GO:0005886">
    <property type="term" value="C:plasma membrane"/>
    <property type="evidence" value="ECO:0007669"/>
    <property type="project" value="TreeGrafter"/>
</dbReference>
<feature type="transmembrane region" description="Helical" evidence="1">
    <location>
        <begin position="353"/>
        <end position="374"/>
    </location>
</feature>
<keyword evidence="3" id="KW-1185">Reference proteome</keyword>
<evidence type="ECO:0000256" key="1">
    <source>
        <dbReference type="SAM" id="Phobius"/>
    </source>
</evidence>
<dbReference type="Pfam" id="PF00873">
    <property type="entry name" value="ACR_tran"/>
    <property type="match status" value="1"/>
</dbReference>
<dbReference type="PRINTS" id="PR00702">
    <property type="entry name" value="ACRIFLAVINRP"/>
</dbReference>
<dbReference type="PANTHER" id="PTHR32063:SF33">
    <property type="entry name" value="RND SUPERFAMILY EFFLUX PUMP PERMEASE COMPONENT"/>
    <property type="match status" value="1"/>
</dbReference>
<evidence type="ECO:0000313" key="2">
    <source>
        <dbReference type="EMBL" id="TQV75653.1"/>
    </source>
</evidence>
<feature type="transmembrane region" description="Helical" evidence="1">
    <location>
        <begin position="957"/>
        <end position="976"/>
    </location>
</feature>
<dbReference type="Proteomes" id="UP000317839">
    <property type="component" value="Unassembled WGS sequence"/>
</dbReference>
<feature type="transmembrane region" description="Helical" evidence="1">
    <location>
        <begin position="332"/>
        <end position="348"/>
    </location>
</feature>
<protein>
    <submittedName>
        <fullName evidence="2">Efflux RND transporter permease subunit</fullName>
    </submittedName>
</protein>
<proteinExistence type="predicted"/>
<feature type="transmembrane region" description="Helical" evidence="1">
    <location>
        <begin position="523"/>
        <end position="541"/>
    </location>
</feature>
<name>A0A545TEK2_9GAMM</name>
<keyword evidence="1" id="KW-0472">Membrane</keyword>
<dbReference type="OrthoDB" id="5287122at2"/>
<dbReference type="AlphaFoldDB" id="A0A545TEK2"/>
<gene>
    <name evidence="2" type="ORF">FLL45_11295</name>
</gene>
<comment type="caution">
    <text evidence="2">The sequence shown here is derived from an EMBL/GenBank/DDBJ whole genome shotgun (WGS) entry which is preliminary data.</text>
</comment>
<dbReference type="InterPro" id="IPR027463">
    <property type="entry name" value="AcrB_DN_DC_subdom"/>
</dbReference>
<dbReference type="SUPFAM" id="SSF82714">
    <property type="entry name" value="Multidrug efflux transporter AcrB TolC docking domain, DN and DC subdomains"/>
    <property type="match status" value="2"/>
</dbReference>